<evidence type="ECO:0000313" key="2">
    <source>
        <dbReference type="EMBL" id="CAB4184634.1"/>
    </source>
</evidence>
<accession>A0A6J7XF64</accession>
<dbReference type="EMBL" id="LR796608">
    <property type="protein sequence ID" value="CAB4154092.1"/>
    <property type="molecule type" value="Genomic_DNA"/>
</dbReference>
<protein>
    <recommendedName>
        <fullName evidence="4">Bacteriophage P22, Gp10, DNA-stabilising</fullName>
    </recommendedName>
</protein>
<dbReference type="EMBL" id="LR798414">
    <property type="protein sequence ID" value="CAB5229913.1"/>
    <property type="molecule type" value="Genomic_DNA"/>
</dbReference>
<organism evidence="3">
    <name type="scientific">uncultured Caudovirales phage</name>
    <dbReference type="NCBI Taxonomy" id="2100421"/>
    <lineage>
        <taxon>Viruses</taxon>
        <taxon>Duplodnaviria</taxon>
        <taxon>Heunggongvirae</taxon>
        <taxon>Uroviricota</taxon>
        <taxon>Caudoviricetes</taxon>
        <taxon>Peduoviridae</taxon>
        <taxon>Maltschvirus</taxon>
        <taxon>Maltschvirus maltsch</taxon>
    </lineage>
</organism>
<evidence type="ECO:0008006" key="4">
    <source>
        <dbReference type="Google" id="ProtNLM"/>
    </source>
</evidence>
<evidence type="ECO:0000313" key="3">
    <source>
        <dbReference type="EMBL" id="CAB5229913.1"/>
    </source>
</evidence>
<evidence type="ECO:0000313" key="1">
    <source>
        <dbReference type="EMBL" id="CAB4154092.1"/>
    </source>
</evidence>
<proteinExistence type="predicted"/>
<gene>
    <name evidence="2" type="ORF">UFOVP1117_22</name>
    <name evidence="3" type="ORF">UFOVP1570_23</name>
    <name evidence="1" type="ORF">UFOVP632_19</name>
</gene>
<reference evidence="3" key="1">
    <citation type="submission" date="2020-05" db="EMBL/GenBank/DDBJ databases">
        <authorList>
            <person name="Chiriac C."/>
            <person name="Salcher M."/>
            <person name="Ghai R."/>
            <person name="Kavagutti S V."/>
        </authorList>
    </citation>
    <scope>NUCLEOTIDE SEQUENCE</scope>
</reference>
<name>A0A6J7XF64_9CAUD</name>
<sequence>MPDFGFVGASYEAPSIYQDAQECINFFCEIDPTKQPGARGVVAMYPTPGLVKIAQLANGEVRALHTLSNEDYMIAVAYSNVYKIDKNYTATLIGTLTTNTGQVSISDNVTNNGMTAYIVDGINRYTWVESSNTFTTLPSTDGPWQGANVVDSVDGYNVYNQPNTFNWACTDLSSSFSTQALYGSANGFPDNIISLIVDRRQVYLLKDVTTEVWTDIGNTIAGITTFPFARVPGTSIQGGCGAAFSVARFGSSFALVCKDTRGDSTIEAMVNYDYKKFSTHAVEQSLMNQVTSDAVAYTYQIEGHEMYVVTFPSVGQYGLTWVYDRSTQQWHKWLSWDENAAVYKRHRSNCGCYFNNQYIVGDYENGKLYTIENEVYTEDGAVIRRMRRAPHLTTDLQRQYFESFQIQFQPGVGLNTGQGNDPQAMLRWSNDGGSTWSNEHWVTIGKIGQYANRAIWRRLGWSRDRIFEVVVSDPVKAVIVSAELKASVGEN</sequence>
<dbReference type="EMBL" id="LR797062">
    <property type="protein sequence ID" value="CAB4184634.1"/>
    <property type="molecule type" value="Genomic_DNA"/>
</dbReference>